<evidence type="ECO:0000259" key="1">
    <source>
        <dbReference type="Pfam" id="PF01895"/>
    </source>
</evidence>
<dbReference type="InterPro" id="IPR038078">
    <property type="entry name" value="PhoU-like_sf"/>
</dbReference>
<proteinExistence type="predicted"/>
<dbReference type="InterPro" id="IPR028366">
    <property type="entry name" value="PhoU"/>
</dbReference>
<protein>
    <submittedName>
        <fullName evidence="2">Phosphate transport system regulatory protein PhoU</fullName>
    </submittedName>
</protein>
<evidence type="ECO:0000313" key="3">
    <source>
        <dbReference type="Proteomes" id="UP000516361"/>
    </source>
</evidence>
<dbReference type="EMBL" id="AP018712">
    <property type="protein sequence ID" value="BBE31104.1"/>
    <property type="molecule type" value="Genomic_DNA"/>
</dbReference>
<dbReference type="InParanoid" id="A0A7G1G7E3"/>
<dbReference type="Gene3D" id="1.20.58.220">
    <property type="entry name" value="Phosphate transport system protein phou homolog 2, domain 2"/>
    <property type="match status" value="1"/>
</dbReference>
<dbReference type="PANTHER" id="PTHR42930:SF3">
    <property type="entry name" value="PHOSPHATE-SPECIFIC TRANSPORT SYSTEM ACCESSORY PROTEIN PHOU"/>
    <property type="match status" value="1"/>
</dbReference>
<dbReference type="Proteomes" id="UP000516361">
    <property type="component" value="Chromosome"/>
</dbReference>
<dbReference type="Pfam" id="PF01895">
    <property type="entry name" value="PhoU"/>
    <property type="match status" value="1"/>
</dbReference>
<dbReference type="RefSeq" id="WP_190613438.1">
    <property type="nucleotide sequence ID" value="NZ_AP018712.1"/>
</dbReference>
<evidence type="ECO:0000313" key="2">
    <source>
        <dbReference type="EMBL" id="BBE31104.1"/>
    </source>
</evidence>
<dbReference type="PANTHER" id="PTHR42930">
    <property type="entry name" value="PHOSPHATE-SPECIFIC TRANSPORT SYSTEM ACCESSORY PROTEIN PHOU"/>
    <property type="match status" value="1"/>
</dbReference>
<keyword evidence="3" id="KW-1185">Reference proteome</keyword>
<dbReference type="AlphaFoldDB" id="A0A7G1G7E3"/>
<dbReference type="KEGG" id="ocy:OSSY52_12450"/>
<dbReference type="SUPFAM" id="SSF109755">
    <property type="entry name" value="PhoU-like"/>
    <property type="match status" value="1"/>
</dbReference>
<reference evidence="2 3" key="1">
    <citation type="submission" date="2018-06" db="EMBL/GenBank/DDBJ databases">
        <title>Genome sequencing of Oceanotoga sp. sy52.</title>
        <authorList>
            <person name="Mori K."/>
        </authorList>
    </citation>
    <scope>NUCLEOTIDE SEQUENCE [LARGE SCALE GENOMIC DNA]</scope>
    <source>
        <strain evidence="3">sy52</strain>
    </source>
</reference>
<accession>A0A7G1G7E3</accession>
<organism evidence="2 3">
    <name type="scientific">Tepiditoga spiralis</name>
    <dbReference type="NCBI Taxonomy" id="2108365"/>
    <lineage>
        <taxon>Bacteria</taxon>
        <taxon>Thermotogati</taxon>
        <taxon>Thermotogota</taxon>
        <taxon>Thermotogae</taxon>
        <taxon>Petrotogales</taxon>
        <taxon>Petrotogaceae</taxon>
        <taxon>Tepiditoga</taxon>
    </lineage>
</organism>
<dbReference type="GO" id="GO:0045936">
    <property type="term" value="P:negative regulation of phosphate metabolic process"/>
    <property type="evidence" value="ECO:0007669"/>
    <property type="project" value="InterPro"/>
</dbReference>
<dbReference type="GO" id="GO:0030643">
    <property type="term" value="P:intracellular phosphate ion homeostasis"/>
    <property type="evidence" value="ECO:0007669"/>
    <property type="project" value="InterPro"/>
</dbReference>
<feature type="domain" description="PhoU" evidence="1">
    <location>
        <begin position="20"/>
        <end position="106"/>
    </location>
</feature>
<name>A0A7G1G7E3_9BACT</name>
<gene>
    <name evidence="2" type="ORF">OSSY52_12450</name>
</gene>
<sequence>MKSIVSEYSHKKLIIYLNNVLKMGRLTQGMFFKLKDSYFEKDKNLSEEVIAQDDRLDFLESKLEADGMALIGASNFTGKFLKANLVGLKLIYVFEIMGDLCEEAAKLNVELLKMPQRINLNNFEDIFMQTQEMLSTSLRMFSDFINLEIKELTVSEVSEHFFEPAKNICILKQEVSSLLKAYKRSLYRSKDSIKSVNLHLIILTNIETFSDFATNISENVIWAIKGSRYKCRNNKLEYFFSLEDEI</sequence>
<dbReference type="InterPro" id="IPR026022">
    <property type="entry name" value="PhoU_dom"/>
</dbReference>